<keyword evidence="1" id="KW-0175">Coiled coil</keyword>
<name>A0A1V6NYE5_PENPO</name>
<accession>A0A1V6NYE5</accession>
<evidence type="ECO:0000313" key="3">
    <source>
        <dbReference type="Proteomes" id="UP000191408"/>
    </source>
</evidence>
<evidence type="ECO:0000313" key="2">
    <source>
        <dbReference type="EMBL" id="OQD69679.1"/>
    </source>
</evidence>
<feature type="coiled-coil region" evidence="1">
    <location>
        <begin position="260"/>
        <end position="287"/>
    </location>
</feature>
<dbReference type="AlphaFoldDB" id="A0A1V6NYE5"/>
<sequence>MILRSLFNFNFSNKYLACLVQAENNMQPGSSLQLTHDGYDSDILAMAETHPIQSLTNRQLEELSELTGRTQGRAYEPKTAHQVIAVITNEREAMLAVNPNCYEMHAHLLSEIDYELEYLNRRLCRIEAEEREDAIPMTNSSTATTNAGERPSALAQLPTCDQRRKRFGIIIISRSYREDPFNSYISYIFTKPNKYKVAETRPIRTPNNEQLEELTVLTNRARSRARARDDIHEKIQGILDEKEAIMAANQYWYNPHRDQLANMDQELAFLDRKLNKLQAEEERDAAKERRIWNQVV</sequence>
<gene>
    <name evidence="2" type="ORF">PENPOL_c002G02845</name>
</gene>
<protein>
    <submittedName>
        <fullName evidence="2">Uncharacterized protein</fullName>
    </submittedName>
</protein>
<dbReference type="Proteomes" id="UP000191408">
    <property type="component" value="Unassembled WGS sequence"/>
</dbReference>
<keyword evidence="3" id="KW-1185">Reference proteome</keyword>
<organism evidence="2 3">
    <name type="scientific">Penicillium polonicum</name>
    <dbReference type="NCBI Taxonomy" id="60169"/>
    <lineage>
        <taxon>Eukaryota</taxon>
        <taxon>Fungi</taxon>
        <taxon>Dikarya</taxon>
        <taxon>Ascomycota</taxon>
        <taxon>Pezizomycotina</taxon>
        <taxon>Eurotiomycetes</taxon>
        <taxon>Eurotiomycetidae</taxon>
        <taxon>Eurotiales</taxon>
        <taxon>Aspergillaceae</taxon>
        <taxon>Penicillium</taxon>
    </lineage>
</organism>
<dbReference type="EMBL" id="MDYM01000002">
    <property type="protein sequence ID" value="OQD69679.1"/>
    <property type="molecule type" value="Genomic_DNA"/>
</dbReference>
<proteinExistence type="predicted"/>
<evidence type="ECO:0000256" key="1">
    <source>
        <dbReference type="SAM" id="Coils"/>
    </source>
</evidence>
<comment type="caution">
    <text evidence="2">The sequence shown here is derived from an EMBL/GenBank/DDBJ whole genome shotgun (WGS) entry which is preliminary data.</text>
</comment>
<reference evidence="3" key="1">
    <citation type="journal article" date="2017" name="Nat. Microbiol.">
        <title>Global analysis of biosynthetic gene clusters reveals vast potential of secondary metabolite production in Penicillium species.</title>
        <authorList>
            <person name="Nielsen J.C."/>
            <person name="Grijseels S."/>
            <person name="Prigent S."/>
            <person name="Ji B."/>
            <person name="Dainat J."/>
            <person name="Nielsen K.F."/>
            <person name="Frisvad J.C."/>
            <person name="Workman M."/>
            <person name="Nielsen J."/>
        </authorList>
    </citation>
    <scope>NUCLEOTIDE SEQUENCE [LARGE SCALE GENOMIC DNA]</scope>
    <source>
        <strain evidence="3">IBT 4502</strain>
    </source>
</reference>
<dbReference type="OrthoDB" id="10465303at2759"/>